<dbReference type="PANTHER" id="PTHR44858">
    <property type="entry name" value="TETRATRICOPEPTIDE REPEAT PROTEIN 6"/>
    <property type="match status" value="1"/>
</dbReference>
<dbReference type="SUPFAM" id="SSF48452">
    <property type="entry name" value="TPR-like"/>
    <property type="match status" value="1"/>
</dbReference>
<evidence type="ECO:0000256" key="3">
    <source>
        <dbReference type="PROSITE-ProRule" id="PRU00339"/>
    </source>
</evidence>
<dbReference type="PROSITE" id="PS50293">
    <property type="entry name" value="TPR_REGION"/>
    <property type="match status" value="1"/>
</dbReference>
<feature type="repeat" description="TPR" evidence="3">
    <location>
        <begin position="575"/>
        <end position="608"/>
    </location>
</feature>
<evidence type="ECO:0000256" key="1">
    <source>
        <dbReference type="ARBA" id="ARBA00022737"/>
    </source>
</evidence>
<sequence length="694" mass="76241">MNEVVPTHHWVRGGLVRDREAAMERLGLPAGPVMVVDAHRGLRGPYTAAGTLVRAMVPDVLLRDRKLVERYDIELLSAAPDLRSVVPNSRETLTSMALPAERTRYYARLRTTRISNGLVEFVRDGLTADGPRVLVVENADRAEATDQEFLTALVRRIDPAHLTVVVRSGGTGPADEALLAVLAARAQVTEVQPSAAADGPADAWAYVATDCTTDQPAPRAAYEALDPAARALLHDRRAAELAERDEESLRLGAIAYHLEHGSDPGGAGVPAVFHAMDHSLCNGFYEACVDYGRRGLALVDPRTEHDRWWAFTKGVTLSLSILGRTYEAEKLDDQARLNSVKPAVHMAAAYNTAMLYTRHNDPEDRDEFKAKAWLNSAIATASLIENRSDRAFQSAFYKNGLALVEVNLGEPTEALRLVDEAISSLDELLGPDEHVLHRSVLKNNRARVYLSLGRIQEALADYAIVIREDPNHAEHYLERGNILRRLGRPEEAFEDYARAMRLSPPFPEIYYNRGDLRLNEGDTEGALADFSYVIELVPEFVDAYVNRAGLLLEAGELDAAEQDANTGLGHEPDNPYLHAVLGQVHAEREEFEESRAAFDRALAADPDMITALSGRAALAYDMGELDTAAVDLGHAVELQPDDPALRYNRAFVHQDTGHWEEALADLEIAAGLAPDDSDITEALDTCRRKAAAAR</sequence>
<keyword evidence="5" id="KW-1185">Reference proteome</keyword>
<dbReference type="InterPro" id="IPR019734">
    <property type="entry name" value="TPR_rpt"/>
</dbReference>
<dbReference type="Pfam" id="PF14559">
    <property type="entry name" value="TPR_19"/>
    <property type="match status" value="1"/>
</dbReference>
<evidence type="ECO:0000313" key="5">
    <source>
        <dbReference type="Proteomes" id="UP001614394"/>
    </source>
</evidence>
<dbReference type="PROSITE" id="PS50005">
    <property type="entry name" value="TPR"/>
    <property type="match status" value="4"/>
</dbReference>
<dbReference type="Pfam" id="PF07721">
    <property type="entry name" value="TPR_4"/>
    <property type="match status" value="1"/>
</dbReference>
<proteinExistence type="predicted"/>
<keyword evidence="2 3" id="KW-0802">TPR repeat</keyword>
<accession>A0ABW8C5C5</accession>
<dbReference type="Gene3D" id="1.25.40.10">
    <property type="entry name" value="Tetratricopeptide repeat domain"/>
    <property type="match status" value="3"/>
</dbReference>
<feature type="repeat" description="TPR" evidence="3">
    <location>
        <begin position="439"/>
        <end position="472"/>
    </location>
</feature>
<dbReference type="InterPro" id="IPR011990">
    <property type="entry name" value="TPR-like_helical_dom_sf"/>
</dbReference>
<feature type="repeat" description="TPR" evidence="3">
    <location>
        <begin position="507"/>
        <end position="540"/>
    </location>
</feature>
<dbReference type="InterPro" id="IPR011717">
    <property type="entry name" value="TPR-4"/>
</dbReference>
<dbReference type="EMBL" id="JBITYG010000002">
    <property type="protein sequence ID" value="MFI9100606.1"/>
    <property type="molecule type" value="Genomic_DNA"/>
</dbReference>
<dbReference type="InterPro" id="IPR050498">
    <property type="entry name" value="Ycf3"/>
</dbReference>
<feature type="repeat" description="TPR" evidence="3">
    <location>
        <begin position="473"/>
        <end position="506"/>
    </location>
</feature>
<dbReference type="Proteomes" id="UP001614394">
    <property type="component" value="Unassembled WGS sequence"/>
</dbReference>
<dbReference type="PANTHER" id="PTHR44858:SF1">
    <property type="entry name" value="UDP-N-ACETYLGLUCOSAMINE--PEPTIDE N-ACETYLGLUCOSAMINYLTRANSFERASE SPINDLY-RELATED"/>
    <property type="match status" value="1"/>
</dbReference>
<keyword evidence="1" id="KW-0677">Repeat</keyword>
<dbReference type="SMART" id="SM00028">
    <property type="entry name" value="TPR"/>
    <property type="match status" value="8"/>
</dbReference>
<evidence type="ECO:0000256" key="2">
    <source>
        <dbReference type="ARBA" id="ARBA00022803"/>
    </source>
</evidence>
<comment type="caution">
    <text evidence="4">The sequence shown here is derived from an EMBL/GenBank/DDBJ whole genome shotgun (WGS) entry which is preliminary data.</text>
</comment>
<evidence type="ECO:0000313" key="4">
    <source>
        <dbReference type="EMBL" id="MFI9100606.1"/>
    </source>
</evidence>
<dbReference type="RefSeq" id="WP_399645986.1">
    <property type="nucleotide sequence ID" value="NZ_JBITYG010000002.1"/>
</dbReference>
<gene>
    <name evidence="4" type="ORF">ACIGXA_08765</name>
</gene>
<dbReference type="Pfam" id="PF13432">
    <property type="entry name" value="TPR_16"/>
    <property type="match status" value="1"/>
</dbReference>
<organism evidence="4 5">
    <name type="scientific">Streptomyces fildesensis</name>
    <dbReference type="NCBI Taxonomy" id="375757"/>
    <lineage>
        <taxon>Bacteria</taxon>
        <taxon>Bacillati</taxon>
        <taxon>Actinomycetota</taxon>
        <taxon>Actinomycetes</taxon>
        <taxon>Kitasatosporales</taxon>
        <taxon>Streptomycetaceae</taxon>
        <taxon>Streptomyces</taxon>
    </lineage>
</organism>
<reference evidence="4 5" key="1">
    <citation type="submission" date="2024-10" db="EMBL/GenBank/DDBJ databases">
        <title>The Natural Products Discovery Center: Release of the First 8490 Sequenced Strains for Exploring Actinobacteria Biosynthetic Diversity.</title>
        <authorList>
            <person name="Kalkreuter E."/>
            <person name="Kautsar S.A."/>
            <person name="Yang D."/>
            <person name="Bader C.D."/>
            <person name="Teijaro C.N."/>
            <person name="Fluegel L."/>
            <person name="Davis C.M."/>
            <person name="Simpson J.R."/>
            <person name="Lauterbach L."/>
            <person name="Steele A.D."/>
            <person name="Gui C."/>
            <person name="Meng S."/>
            <person name="Li G."/>
            <person name="Viehrig K."/>
            <person name="Ye F."/>
            <person name="Su P."/>
            <person name="Kiefer A.F."/>
            <person name="Nichols A."/>
            <person name="Cepeda A.J."/>
            <person name="Yan W."/>
            <person name="Fan B."/>
            <person name="Jiang Y."/>
            <person name="Adhikari A."/>
            <person name="Zheng C.-J."/>
            <person name="Schuster L."/>
            <person name="Cowan T.M."/>
            <person name="Smanski M.J."/>
            <person name="Chevrette M.G."/>
            <person name="De Carvalho L.P.S."/>
            <person name="Shen B."/>
        </authorList>
    </citation>
    <scope>NUCLEOTIDE SEQUENCE [LARGE SCALE GENOMIC DNA]</scope>
    <source>
        <strain evidence="4 5">NPDC053399</strain>
    </source>
</reference>
<protein>
    <submittedName>
        <fullName evidence="4">Tetratricopeptide repeat protein</fullName>
    </submittedName>
</protein>
<name>A0ABW8C5C5_9ACTN</name>